<dbReference type="GO" id="GO:0003677">
    <property type="term" value="F:DNA binding"/>
    <property type="evidence" value="ECO:0007669"/>
    <property type="project" value="UniProtKB-KW"/>
</dbReference>
<keyword evidence="1 5" id="KW-0597">Phosphoprotein</keyword>
<dbReference type="GO" id="GO:0006355">
    <property type="term" value="P:regulation of DNA-templated transcription"/>
    <property type="evidence" value="ECO:0007669"/>
    <property type="project" value="InterPro"/>
</dbReference>
<dbReference type="PRINTS" id="PR00038">
    <property type="entry name" value="HTHLUXR"/>
</dbReference>
<dbReference type="RefSeq" id="WP_114127467.1">
    <property type="nucleotide sequence ID" value="NZ_QOUI01000009.1"/>
</dbReference>
<reference evidence="8 9" key="1">
    <citation type="submission" date="2018-07" db="EMBL/GenBank/DDBJ databases">
        <title>Desertimonas flava gen. nov. sp. nov.</title>
        <authorList>
            <person name="Liu S."/>
        </authorList>
    </citation>
    <scope>NUCLEOTIDE SEQUENCE [LARGE SCALE GENOMIC DNA]</scope>
    <source>
        <strain evidence="8 9">16Sb5-5</strain>
    </source>
</reference>
<dbReference type="CDD" id="cd06170">
    <property type="entry name" value="LuxR_C_like"/>
    <property type="match status" value="1"/>
</dbReference>
<keyword evidence="3 8" id="KW-0238">DNA-binding</keyword>
<evidence type="ECO:0000256" key="4">
    <source>
        <dbReference type="ARBA" id="ARBA00023163"/>
    </source>
</evidence>
<dbReference type="PROSITE" id="PS50110">
    <property type="entry name" value="RESPONSE_REGULATORY"/>
    <property type="match status" value="1"/>
</dbReference>
<keyword evidence="2" id="KW-0805">Transcription regulation</keyword>
<evidence type="ECO:0000313" key="8">
    <source>
        <dbReference type="EMBL" id="RCK68843.1"/>
    </source>
</evidence>
<dbReference type="InterPro" id="IPR000792">
    <property type="entry name" value="Tscrpt_reg_LuxR_C"/>
</dbReference>
<feature type="modified residue" description="4-aspartylphosphate" evidence="5">
    <location>
        <position position="59"/>
    </location>
</feature>
<evidence type="ECO:0000259" key="7">
    <source>
        <dbReference type="PROSITE" id="PS50110"/>
    </source>
</evidence>
<feature type="domain" description="Response regulatory" evidence="7">
    <location>
        <begin position="8"/>
        <end position="126"/>
    </location>
</feature>
<evidence type="ECO:0000256" key="1">
    <source>
        <dbReference type="ARBA" id="ARBA00022553"/>
    </source>
</evidence>
<dbReference type="SUPFAM" id="SSF52172">
    <property type="entry name" value="CheY-like"/>
    <property type="match status" value="1"/>
</dbReference>
<dbReference type="PANTHER" id="PTHR43214">
    <property type="entry name" value="TWO-COMPONENT RESPONSE REGULATOR"/>
    <property type="match status" value="1"/>
</dbReference>
<sequence>MSADAVVRVLLVDDDPLVRAGLRMMLAGDARVVVVGEAEDGDELGRAVAEHRPDVALVDVRMPRLNGVAAVAELRRRPGPRAPAVIMLTTFDADETVLSALRAGADGYLLKHAPPEQIVDAVHRAAAGEPVFSASVLRTLIRHSTADADAPDERWASLGERERQVAEAVARGLSNAEIAAELYLSLGTVKAEVSALLETLGVANRIQLAILAARQRRP</sequence>
<proteinExistence type="predicted"/>
<evidence type="ECO:0000256" key="2">
    <source>
        <dbReference type="ARBA" id="ARBA00023015"/>
    </source>
</evidence>
<keyword evidence="9" id="KW-1185">Reference proteome</keyword>
<dbReference type="PANTHER" id="PTHR43214:SF24">
    <property type="entry name" value="TRANSCRIPTIONAL REGULATORY PROTEIN NARL-RELATED"/>
    <property type="match status" value="1"/>
</dbReference>
<name>A0A367YSI6_9ACTN</name>
<dbReference type="Pfam" id="PF00072">
    <property type="entry name" value="Response_reg"/>
    <property type="match status" value="1"/>
</dbReference>
<dbReference type="GO" id="GO:0000160">
    <property type="term" value="P:phosphorelay signal transduction system"/>
    <property type="evidence" value="ECO:0007669"/>
    <property type="project" value="InterPro"/>
</dbReference>
<dbReference type="EMBL" id="QOUI01000009">
    <property type="protein sequence ID" value="RCK68843.1"/>
    <property type="molecule type" value="Genomic_DNA"/>
</dbReference>
<dbReference type="PROSITE" id="PS50043">
    <property type="entry name" value="HTH_LUXR_2"/>
    <property type="match status" value="1"/>
</dbReference>
<accession>A0A367YSI6</accession>
<evidence type="ECO:0000256" key="3">
    <source>
        <dbReference type="ARBA" id="ARBA00023125"/>
    </source>
</evidence>
<dbReference type="Proteomes" id="UP000252770">
    <property type="component" value="Unassembled WGS sequence"/>
</dbReference>
<dbReference type="SUPFAM" id="SSF46894">
    <property type="entry name" value="C-terminal effector domain of the bipartite response regulators"/>
    <property type="match status" value="1"/>
</dbReference>
<dbReference type="Pfam" id="PF00196">
    <property type="entry name" value="GerE"/>
    <property type="match status" value="1"/>
</dbReference>
<evidence type="ECO:0000313" key="9">
    <source>
        <dbReference type="Proteomes" id="UP000252770"/>
    </source>
</evidence>
<dbReference type="SMART" id="SM00448">
    <property type="entry name" value="REC"/>
    <property type="match status" value="1"/>
</dbReference>
<evidence type="ECO:0000256" key="5">
    <source>
        <dbReference type="PROSITE-ProRule" id="PRU00169"/>
    </source>
</evidence>
<organism evidence="8 9">
    <name type="scientific">Desertihabitans brevis</name>
    <dbReference type="NCBI Taxonomy" id="2268447"/>
    <lineage>
        <taxon>Bacteria</taxon>
        <taxon>Bacillati</taxon>
        <taxon>Actinomycetota</taxon>
        <taxon>Actinomycetes</taxon>
        <taxon>Propionibacteriales</taxon>
        <taxon>Propionibacteriaceae</taxon>
        <taxon>Desertihabitans</taxon>
    </lineage>
</organism>
<dbReference type="InterPro" id="IPR016032">
    <property type="entry name" value="Sig_transdc_resp-reg_C-effctor"/>
</dbReference>
<dbReference type="InterPro" id="IPR011006">
    <property type="entry name" value="CheY-like_superfamily"/>
</dbReference>
<evidence type="ECO:0000259" key="6">
    <source>
        <dbReference type="PROSITE" id="PS50043"/>
    </source>
</evidence>
<comment type="caution">
    <text evidence="8">The sequence shown here is derived from an EMBL/GenBank/DDBJ whole genome shotgun (WGS) entry which is preliminary data.</text>
</comment>
<dbReference type="Gene3D" id="3.40.50.2300">
    <property type="match status" value="1"/>
</dbReference>
<dbReference type="InterPro" id="IPR001789">
    <property type="entry name" value="Sig_transdc_resp-reg_receiver"/>
</dbReference>
<dbReference type="AlphaFoldDB" id="A0A367YSI6"/>
<feature type="domain" description="HTH luxR-type" evidence="6">
    <location>
        <begin position="151"/>
        <end position="216"/>
    </location>
</feature>
<dbReference type="InterPro" id="IPR058245">
    <property type="entry name" value="NreC/VraR/RcsB-like_REC"/>
</dbReference>
<keyword evidence="4" id="KW-0804">Transcription</keyword>
<dbReference type="CDD" id="cd17535">
    <property type="entry name" value="REC_NarL-like"/>
    <property type="match status" value="1"/>
</dbReference>
<dbReference type="InterPro" id="IPR039420">
    <property type="entry name" value="WalR-like"/>
</dbReference>
<gene>
    <name evidence="8" type="ORF">DT076_14340</name>
</gene>
<dbReference type="SMART" id="SM00421">
    <property type="entry name" value="HTH_LUXR"/>
    <property type="match status" value="1"/>
</dbReference>
<protein>
    <submittedName>
        <fullName evidence="8">DNA-binding response regulator</fullName>
    </submittedName>
</protein>